<dbReference type="GO" id="GO:0005524">
    <property type="term" value="F:ATP binding"/>
    <property type="evidence" value="ECO:0007669"/>
    <property type="project" value="UniProtKB-KW"/>
</dbReference>
<evidence type="ECO:0000256" key="6">
    <source>
        <dbReference type="ARBA" id="ARBA00022840"/>
    </source>
</evidence>
<dbReference type="AlphaFoldDB" id="A0A9Q1GT41"/>
<comment type="function">
    <text evidence="1">Probable ATPase of unknown function. Its presence in a non-photosynthetic plant (Epifagus virginiana) and experiments in tobacco indicate that it has an essential function which is probably not related to photosynthesis.</text>
</comment>
<dbReference type="OrthoDB" id="1678865at2759"/>
<name>A0A9Q1GT41_9CARY</name>
<protein>
    <submittedName>
        <fullName evidence="8">Uncharacterized protein</fullName>
    </submittedName>
</protein>
<comment type="subcellular location">
    <subcellularLocation>
        <location evidence="2">Plastid</location>
    </subcellularLocation>
</comment>
<dbReference type="PANTHER" id="PTHR33078:SF100">
    <property type="entry name" value="PROTEIN YCF2"/>
    <property type="match status" value="1"/>
</dbReference>
<reference evidence="8" key="1">
    <citation type="submission" date="2022-04" db="EMBL/GenBank/DDBJ databases">
        <title>Carnegiea gigantea Genome sequencing and assembly v2.</title>
        <authorList>
            <person name="Copetti D."/>
            <person name="Sanderson M.J."/>
            <person name="Burquez A."/>
            <person name="Wojciechowski M.F."/>
        </authorList>
    </citation>
    <scope>NUCLEOTIDE SEQUENCE</scope>
    <source>
        <strain evidence="8">SGP5-SGP5p</strain>
        <tissue evidence="8">Aerial part</tissue>
    </source>
</reference>
<keyword evidence="5" id="KW-0547">Nucleotide-binding</keyword>
<keyword evidence="4" id="KW-0934">Plastid</keyword>
<evidence type="ECO:0000256" key="7">
    <source>
        <dbReference type="SAM" id="MobiDB-lite"/>
    </source>
</evidence>
<evidence type="ECO:0000256" key="4">
    <source>
        <dbReference type="ARBA" id="ARBA00022640"/>
    </source>
</evidence>
<evidence type="ECO:0000256" key="3">
    <source>
        <dbReference type="ARBA" id="ARBA00009361"/>
    </source>
</evidence>
<comment type="caution">
    <text evidence="8">The sequence shown here is derived from an EMBL/GenBank/DDBJ whole genome shotgun (WGS) entry which is preliminary data.</text>
</comment>
<evidence type="ECO:0000313" key="8">
    <source>
        <dbReference type="EMBL" id="KAJ8424118.1"/>
    </source>
</evidence>
<feature type="region of interest" description="Disordered" evidence="7">
    <location>
        <begin position="60"/>
        <end position="81"/>
    </location>
</feature>
<dbReference type="GO" id="GO:0009536">
    <property type="term" value="C:plastid"/>
    <property type="evidence" value="ECO:0007669"/>
    <property type="project" value="UniProtKB-SubCell"/>
</dbReference>
<evidence type="ECO:0000256" key="1">
    <source>
        <dbReference type="ARBA" id="ARBA00002329"/>
    </source>
</evidence>
<evidence type="ECO:0000256" key="5">
    <source>
        <dbReference type="ARBA" id="ARBA00022741"/>
    </source>
</evidence>
<dbReference type="PANTHER" id="PTHR33078">
    <property type="entry name" value="PROTEIN YCF2-RELATED"/>
    <property type="match status" value="1"/>
</dbReference>
<sequence length="176" mass="20716">MKKYLMNYEFNTSYLAERRVFLAHYQTITYSQTLYRTNNFHFPSHGKPFSLHLTYPPSEDEMEDIDNGPRTSESDNELDDSYNSDVNVKKDLRYLAVERDVDDILFEMGNRTYPSYILFQFELVKIMSPCITWILNIHDLHVNESNYLSHSLSVKYVSMNCERSSTDLIIALTNIP</sequence>
<keyword evidence="9" id="KW-1185">Reference proteome</keyword>
<dbReference type="EMBL" id="JAKOGI010001771">
    <property type="protein sequence ID" value="KAJ8424118.1"/>
    <property type="molecule type" value="Genomic_DNA"/>
</dbReference>
<dbReference type="Proteomes" id="UP001153076">
    <property type="component" value="Unassembled WGS sequence"/>
</dbReference>
<accession>A0A9Q1GT41</accession>
<evidence type="ECO:0000256" key="2">
    <source>
        <dbReference type="ARBA" id="ARBA00004474"/>
    </source>
</evidence>
<comment type="similarity">
    <text evidence="3">Belongs to the Ycf2 family.</text>
</comment>
<proteinExistence type="inferred from homology"/>
<organism evidence="8 9">
    <name type="scientific">Carnegiea gigantea</name>
    <dbReference type="NCBI Taxonomy" id="171969"/>
    <lineage>
        <taxon>Eukaryota</taxon>
        <taxon>Viridiplantae</taxon>
        <taxon>Streptophyta</taxon>
        <taxon>Embryophyta</taxon>
        <taxon>Tracheophyta</taxon>
        <taxon>Spermatophyta</taxon>
        <taxon>Magnoliopsida</taxon>
        <taxon>eudicotyledons</taxon>
        <taxon>Gunneridae</taxon>
        <taxon>Pentapetalae</taxon>
        <taxon>Caryophyllales</taxon>
        <taxon>Cactineae</taxon>
        <taxon>Cactaceae</taxon>
        <taxon>Cactoideae</taxon>
        <taxon>Echinocereeae</taxon>
        <taxon>Carnegiea</taxon>
    </lineage>
</organism>
<evidence type="ECO:0000313" key="9">
    <source>
        <dbReference type="Proteomes" id="UP001153076"/>
    </source>
</evidence>
<keyword evidence="6" id="KW-0067">ATP-binding</keyword>
<gene>
    <name evidence="8" type="ORF">Cgig2_009702</name>
</gene>